<evidence type="ECO:0000313" key="3">
    <source>
        <dbReference type="Proteomes" id="UP000001510"/>
    </source>
</evidence>
<gene>
    <name evidence="2" type="ordered locus">MAE_38490</name>
</gene>
<feature type="compositionally biased region" description="Pro residues" evidence="1">
    <location>
        <begin position="49"/>
        <end position="58"/>
    </location>
</feature>
<dbReference type="EMBL" id="AP009552">
    <property type="protein sequence ID" value="BAG03671.1"/>
    <property type="molecule type" value="Genomic_DNA"/>
</dbReference>
<dbReference type="PaxDb" id="449447-MAE_38490"/>
<dbReference type="HOGENOM" id="CLU_2523809_0_0_3"/>
<accession>B0JPU7</accession>
<proteinExistence type="predicted"/>
<dbReference type="AlphaFoldDB" id="B0JPU7"/>
<evidence type="ECO:0000313" key="2">
    <source>
        <dbReference type="EMBL" id="BAG03671.1"/>
    </source>
</evidence>
<dbReference type="EnsemblBacteria" id="BAG03671">
    <property type="protein sequence ID" value="BAG03671"/>
    <property type="gene ID" value="MAE_38490"/>
</dbReference>
<keyword evidence="3" id="KW-1185">Reference proteome</keyword>
<evidence type="ECO:0000256" key="1">
    <source>
        <dbReference type="SAM" id="MobiDB-lite"/>
    </source>
</evidence>
<sequence length="84" mass="9200">MYGQPPVSIPLAPANAFQRLGETVPPRTSDSKSVFSGTINCQSNLKNPLPSPHFPLPTPQRRVWGVESPKSQRLSDKIGNNSQF</sequence>
<reference evidence="2 3" key="1">
    <citation type="journal article" date="2007" name="DNA Res.">
        <title>Complete genomic structure of the bloom-forming toxic cyanobacterium Microcystis aeruginosa NIES-843.</title>
        <authorList>
            <person name="Kaneko T."/>
            <person name="Nakajima N."/>
            <person name="Okamoto S."/>
            <person name="Suzuki I."/>
            <person name="Tanabe Y."/>
            <person name="Tamaoki M."/>
            <person name="Nakamura Y."/>
            <person name="Kasai F."/>
            <person name="Watanabe A."/>
            <person name="Kawashima K."/>
            <person name="Kishida Y."/>
            <person name="Ono A."/>
            <person name="Shimizu Y."/>
            <person name="Takahashi C."/>
            <person name="Minami C."/>
            <person name="Fujishiro T."/>
            <person name="Kohara M."/>
            <person name="Katoh M."/>
            <person name="Nakazaki N."/>
            <person name="Nakayama S."/>
            <person name="Yamada M."/>
            <person name="Tabata S."/>
            <person name="Watanabe M.M."/>
        </authorList>
    </citation>
    <scope>NUCLEOTIDE SEQUENCE [LARGE SCALE GENOMIC DNA]</scope>
    <source>
        <strain evidence="3">NIES-843 / IAM M-247</strain>
    </source>
</reference>
<dbReference type="KEGG" id="mar:MAE_38490"/>
<dbReference type="STRING" id="449447.MAE_38490"/>
<name>B0JPU7_MICAN</name>
<feature type="region of interest" description="Disordered" evidence="1">
    <location>
        <begin position="44"/>
        <end position="84"/>
    </location>
</feature>
<organism evidence="2 3">
    <name type="scientific">Microcystis aeruginosa (strain NIES-843 / IAM M-2473)</name>
    <dbReference type="NCBI Taxonomy" id="449447"/>
    <lineage>
        <taxon>Bacteria</taxon>
        <taxon>Bacillati</taxon>
        <taxon>Cyanobacteriota</taxon>
        <taxon>Cyanophyceae</taxon>
        <taxon>Oscillatoriophycideae</taxon>
        <taxon>Chroococcales</taxon>
        <taxon>Microcystaceae</taxon>
        <taxon>Microcystis</taxon>
    </lineage>
</organism>
<protein>
    <submittedName>
        <fullName evidence="2">Uncharacterized protein</fullName>
    </submittedName>
</protein>
<dbReference type="Proteomes" id="UP000001510">
    <property type="component" value="Chromosome"/>
</dbReference>